<dbReference type="EMBL" id="BAAANN010000076">
    <property type="protein sequence ID" value="GAA1994033.1"/>
    <property type="molecule type" value="Genomic_DNA"/>
</dbReference>
<name>A0ABP5EEJ5_9PSEU</name>
<proteinExistence type="predicted"/>
<protein>
    <submittedName>
        <fullName evidence="2">Uncharacterized protein</fullName>
    </submittedName>
</protein>
<feature type="region of interest" description="Disordered" evidence="1">
    <location>
        <begin position="132"/>
        <end position="194"/>
    </location>
</feature>
<comment type="caution">
    <text evidence="2">The sequence shown here is derived from an EMBL/GenBank/DDBJ whole genome shotgun (WGS) entry which is preliminary data.</text>
</comment>
<keyword evidence="3" id="KW-1185">Reference proteome</keyword>
<evidence type="ECO:0000313" key="3">
    <source>
        <dbReference type="Proteomes" id="UP001501116"/>
    </source>
</evidence>
<evidence type="ECO:0000256" key="1">
    <source>
        <dbReference type="SAM" id="MobiDB-lite"/>
    </source>
</evidence>
<dbReference type="RefSeq" id="WP_344432054.1">
    <property type="nucleotide sequence ID" value="NZ_BAAANN010000076.1"/>
</dbReference>
<reference evidence="3" key="1">
    <citation type="journal article" date="2019" name="Int. J. Syst. Evol. Microbiol.">
        <title>The Global Catalogue of Microorganisms (GCM) 10K type strain sequencing project: providing services to taxonomists for standard genome sequencing and annotation.</title>
        <authorList>
            <consortium name="The Broad Institute Genomics Platform"/>
            <consortium name="The Broad Institute Genome Sequencing Center for Infectious Disease"/>
            <person name="Wu L."/>
            <person name="Ma J."/>
        </authorList>
    </citation>
    <scope>NUCLEOTIDE SEQUENCE [LARGE SCALE GENOMIC DNA]</scope>
    <source>
        <strain evidence="3">JCM 14545</strain>
    </source>
</reference>
<evidence type="ECO:0000313" key="2">
    <source>
        <dbReference type="EMBL" id="GAA1994033.1"/>
    </source>
</evidence>
<dbReference type="Proteomes" id="UP001501116">
    <property type="component" value="Unassembled WGS sequence"/>
</dbReference>
<sequence>MSEEDDSWKSPALREAEAQLDEALVRSDELQDEIDQMNLPPLEPRVATEEQVEAVKAQADDPKAVPAMRVIKQLVAGGEFTWEDVVLGKAYAHPRVQEAMATDLGQFREVYQEFEEGHTFDEVLEARGISGAMTSIGPGTTAPAGPSADDEDASFEERPVFGSGDTPPAPKPKGPRHARPDDDDDYFGGSPFPG</sequence>
<organism evidence="2 3">
    <name type="scientific">Amycolatopsis minnesotensis</name>
    <dbReference type="NCBI Taxonomy" id="337894"/>
    <lineage>
        <taxon>Bacteria</taxon>
        <taxon>Bacillati</taxon>
        <taxon>Actinomycetota</taxon>
        <taxon>Actinomycetes</taxon>
        <taxon>Pseudonocardiales</taxon>
        <taxon>Pseudonocardiaceae</taxon>
        <taxon>Amycolatopsis</taxon>
    </lineage>
</organism>
<accession>A0ABP5EEJ5</accession>
<gene>
    <name evidence="2" type="ORF">GCM10009754_86780</name>
</gene>